<gene>
    <name evidence="2" type="ORF">POM88_002775</name>
</gene>
<evidence type="ECO:0000313" key="3">
    <source>
        <dbReference type="Proteomes" id="UP001237642"/>
    </source>
</evidence>
<protein>
    <submittedName>
        <fullName evidence="2">Agenet domain-containing protein</fullName>
    </submittedName>
</protein>
<comment type="caution">
    <text evidence="2">The sequence shown here is derived from an EMBL/GenBank/DDBJ whole genome shotgun (WGS) entry which is preliminary data.</text>
</comment>
<accession>A0AAD8N6A1</accession>
<proteinExistence type="predicted"/>
<keyword evidence="3" id="KW-1185">Reference proteome</keyword>
<reference evidence="2" key="2">
    <citation type="submission" date="2023-05" db="EMBL/GenBank/DDBJ databases">
        <authorList>
            <person name="Schelkunov M.I."/>
        </authorList>
    </citation>
    <scope>NUCLEOTIDE SEQUENCE</scope>
    <source>
        <strain evidence="2">Hsosn_3</strain>
        <tissue evidence="2">Leaf</tissue>
    </source>
</reference>
<evidence type="ECO:0000259" key="1">
    <source>
        <dbReference type="SMART" id="SM00743"/>
    </source>
</evidence>
<dbReference type="EMBL" id="JAUIZM010000001">
    <property type="protein sequence ID" value="KAK1403170.1"/>
    <property type="molecule type" value="Genomic_DNA"/>
</dbReference>
<sequence>MYGCNLAYIEMFVSSEKDAKDVTDAQHNSKRCHLISPLSPHLRLLQSRMSGSKRIYEAWMEKTISEENGPRVIHYYLSSASATGSGSSLLAVVGTERDLHNLSTQEGDGRTIALTSDVQLPEPMASHEGHGSLDAIPSGVQEHSGAQLLEPMPREQASFQFNDKKNEEGSGKLEDYFTARRLAPPDNLSMRHSDRLTIRPCPPEEPATTFEVGAAVDAWWMDVWWEGFVLTVVSISSSDSYHVFLPGPGKFLTLRRKDLRASRDWVDDTWVPIESHPDILSFVFSHLDNSHNSPTR</sequence>
<feature type="domain" description="Agenet" evidence="1">
    <location>
        <begin position="208"/>
        <end position="267"/>
    </location>
</feature>
<dbReference type="InterPro" id="IPR014002">
    <property type="entry name" value="Agenet_dom_plant"/>
</dbReference>
<dbReference type="PANTHER" id="PTHR31917">
    <property type="entry name" value="AGENET DOMAIN-CONTAINING PROTEIN-RELATED"/>
    <property type="match status" value="1"/>
</dbReference>
<dbReference type="Proteomes" id="UP001237642">
    <property type="component" value="Unassembled WGS sequence"/>
</dbReference>
<dbReference type="AlphaFoldDB" id="A0AAD8N6A1"/>
<organism evidence="2 3">
    <name type="scientific">Heracleum sosnowskyi</name>
    <dbReference type="NCBI Taxonomy" id="360622"/>
    <lineage>
        <taxon>Eukaryota</taxon>
        <taxon>Viridiplantae</taxon>
        <taxon>Streptophyta</taxon>
        <taxon>Embryophyta</taxon>
        <taxon>Tracheophyta</taxon>
        <taxon>Spermatophyta</taxon>
        <taxon>Magnoliopsida</taxon>
        <taxon>eudicotyledons</taxon>
        <taxon>Gunneridae</taxon>
        <taxon>Pentapetalae</taxon>
        <taxon>asterids</taxon>
        <taxon>campanulids</taxon>
        <taxon>Apiales</taxon>
        <taxon>Apiaceae</taxon>
        <taxon>Apioideae</taxon>
        <taxon>apioid superclade</taxon>
        <taxon>Tordylieae</taxon>
        <taxon>Tordyliinae</taxon>
        <taxon>Heracleum</taxon>
    </lineage>
</organism>
<dbReference type="PANTHER" id="PTHR31917:SF3">
    <property type="entry name" value="BROMO ADJACENT-LIKE DOMAIN PROTEIN"/>
    <property type="match status" value="1"/>
</dbReference>
<dbReference type="SMART" id="SM00743">
    <property type="entry name" value="Agenet"/>
    <property type="match status" value="1"/>
</dbReference>
<name>A0AAD8N6A1_9APIA</name>
<evidence type="ECO:0000313" key="2">
    <source>
        <dbReference type="EMBL" id="KAK1403170.1"/>
    </source>
</evidence>
<reference evidence="2" key="1">
    <citation type="submission" date="2023-02" db="EMBL/GenBank/DDBJ databases">
        <title>Genome of toxic invasive species Heracleum sosnowskyi carries increased number of genes despite the absence of recent whole-genome duplications.</title>
        <authorList>
            <person name="Schelkunov M."/>
            <person name="Shtratnikova V."/>
            <person name="Makarenko M."/>
            <person name="Klepikova A."/>
            <person name="Omelchenko D."/>
            <person name="Novikova G."/>
            <person name="Obukhova E."/>
            <person name="Bogdanov V."/>
            <person name="Penin A."/>
            <person name="Logacheva M."/>
        </authorList>
    </citation>
    <scope>NUCLEOTIDE SEQUENCE</scope>
    <source>
        <strain evidence="2">Hsosn_3</strain>
        <tissue evidence="2">Leaf</tissue>
    </source>
</reference>